<dbReference type="InterPro" id="IPR012337">
    <property type="entry name" value="RNaseH-like_sf"/>
</dbReference>
<dbReference type="AlphaFoldDB" id="A0A8X6ST14"/>
<dbReference type="Gene3D" id="3.30.420.10">
    <property type="entry name" value="Ribonuclease H-like superfamily/Ribonuclease H"/>
    <property type="match status" value="1"/>
</dbReference>
<reference evidence="2" key="1">
    <citation type="submission" date="2020-08" db="EMBL/GenBank/DDBJ databases">
        <title>Multicomponent nature underlies the extraordinary mechanical properties of spider dragline silk.</title>
        <authorList>
            <person name="Kono N."/>
            <person name="Nakamura H."/>
            <person name="Mori M."/>
            <person name="Yoshida Y."/>
            <person name="Ohtoshi R."/>
            <person name="Malay A.D."/>
            <person name="Moran D.A.P."/>
            <person name="Tomita M."/>
            <person name="Numata K."/>
            <person name="Arakawa K."/>
        </authorList>
    </citation>
    <scope>NUCLEOTIDE SEQUENCE</scope>
</reference>
<dbReference type="PROSITE" id="PS50879">
    <property type="entry name" value="RNASE_H_1"/>
    <property type="match status" value="1"/>
</dbReference>
<protein>
    <submittedName>
        <fullName evidence="2">RNase H domain-containing protein</fullName>
    </submittedName>
</protein>
<accession>A0A8X6ST14</accession>
<feature type="domain" description="RNase H type-1" evidence="1">
    <location>
        <begin position="11"/>
        <end position="159"/>
    </location>
</feature>
<dbReference type="CDD" id="cd09276">
    <property type="entry name" value="Rnase_HI_RT_non_LTR"/>
    <property type="match status" value="1"/>
</dbReference>
<dbReference type="InterPro" id="IPR036397">
    <property type="entry name" value="RNaseH_sf"/>
</dbReference>
<organism evidence="2 3">
    <name type="scientific">Trichonephila clavipes</name>
    <name type="common">Golden silk orbweaver</name>
    <name type="synonym">Nephila clavipes</name>
    <dbReference type="NCBI Taxonomy" id="2585209"/>
    <lineage>
        <taxon>Eukaryota</taxon>
        <taxon>Metazoa</taxon>
        <taxon>Ecdysozoa</taxon>
        <taxon>Arthropoda</taxon>
        <taxon>Chelicerata</taxon>
        <taxon>Arachnida</taxon>
        <taxon>Araneae</taxon>
        <taxon>Araneomorphae</taxon>
        <taxon>Entelegynae</taxon>
        <taxon>Araneoidea</taxon>
        <taxon>Nephilidae</taxon>
        <taxon>Trichonephila</taxon>
    </lineage>
</organism>
<dbReference type="InterPro" id="IPR002156">
    <property type="entry name" value="RNaseH_domain"/>
</dbReference>
<dbReference type="SUPFAM" id="SSF53098">
    <property type="entry name" value="Ribonuclease H-like"/>
    <property type="match status" value="1"/>
</dbReference>
<dbReference type="EMBL" id="BMAU01021342">
    <property type="protein sequence ID" value="GFY16890.1"/>
    <property type="molecule type" value="Genomic_DNA"/>
</dbReference>
<comment type="caution">
    <text evidence="2">The sequence shown here is derived from an EMBL/GenBank/DDBJ whole genome shotgun (WGS) entry which is preliminary data.</text>
</comment>
<evidence type="ECO:0000313" key="2">
    <source>
        <dbReference type="EMBL" id="GFY16890.1"/>
    </source>
</evidence>
<dbReference type="Proteomes" id="UP000887159">
    <property type="component" value="Unassembled WGS sequence"/>
</dbReference>
<evidence type="ECO:0000313" key="3">
    <source>
        <dbReference type="Proteomes" id="UP000887159"/>
    </source>
</evidence>
<dbReference type="Pfam" id="PF00075">
    <property type="entry name" value="RNase_H"/>
    <property type="match status" value="1"/>
</dbReference>
<name>A0A8X6ST14_TRICX</name>
<sequence>MLWNLITCHNVLTQWMILCDGVFFHPELSVHVNKQADLPAYLKQLALERIGAQDHVLRIQRRNPDGCSVFCSELIAIDEALGSLASLPIGNEIWILSDSRSVIQHLSNWQSVGDNVGVSILTKLKRLSTSHQIHLQWIPSHIDLEGNEIADTLAKAGACEVPEPSVPLTFLVILSRTKHHNKTA</sequence>
<gene>
    <name evidence="2" type="primary">AVEN_44627_1</name>
    <name evidence="2" type="ORF">TNCV_3689481</name>
</gene>
<evidence type="ECO:0000259" key="1">
    <source>
        <dbReference type="PROSITE" id="PS50879"/>
    </source>
</evidence>
<proteinExistence type="predicted"/>
<dbReference type="GO" id="GO:0003676">
    <property type="term" value="F:nucleic acid binding"/>
    <property type="evidence" value="ECO:0007669"/>
    <property type="project" value="InterPro"/>
</dbReference>
<dbReference type="GO" id="GO:0004523">
    <property type="term" value="F:RNA-DNA hybrid ribonuclease activity"/>
    <property type="evidence" value="ECO:0007669"/>
    <property type="project" value="InterPro"/>
</dbReference>
<keyword evidence="3" id="KW-1185">Reference proteome</keyword>